<sequence>MMRIHFLFLLHFRLLLLVFDLRALIVALVKHYICYPLAYTSVESARCFLKNYEVQRKSIDAFSGCSSILVFNTRNTDVIIPNAHSITTRARESRLLDFLFAEPAAGVPENGFMILLDNPKAPSATKT</sequence>
<dbReference type="EMBL" id="CAKOFQ010007362">
    <property type="protein sequence ID" value="CAH1999376.1"/>
    <property type="molecule type" value="Genomic_DNA"/>
</dbReference>
<dbReference type="Proteomes" id="UP001152888">
    <property type="component" value="Unassembled WGS sequence"/>
</dbReference>
<dbReference type="AlphaFoldDB" id="A0A9P0PV57"/>
<comment type="caution">
    <text evidence="1">The sequence shown here is derived from an EMBL/GenBank/DDBJ whole genome shotgun (WGS) entry which is preliminary data.</text>
</comment>
<name>A0A9P0PV57_ACAOB</name>
<protein>
    <submittedName>
        <fullName evidence="1">Uncharacterized protein</fullName>
    </submittedName>
</protein>
<keyword evidence="2" id="KW-1185">Reference proteome</keyword>
<proteinExistence type="predicted"/>
<gene>
    <name evidence="1" type="ORF">ACAOBT_LOCUS24927</name>
</gene>
<evidence type="ECO:0000313" key="2">
    <source>
        <dbReference type="Proteomes" id="UP001152888"/>
    </source>
</evidence>
<reference evidence="1" key="1">
    <citation type="submission" date="2022-03" db="EMBL/GenBank/DDBJ databases">
        <authorList>
            <person name="Sayadi A."/>
        </authorList>
    </citation>
    <scope>NUCLEOTIDE SEQUENCE</scope>
</reference>
<organism evidence="1 2">
    <name type="scientific">Acanthoscelides obtectus</name>
    <name type="common">Bean weevil</name>
    <name type="synonym">Bruchus obtectus</name>
    <dbReference type="NCBI Taxonomy" id="200917"/>
    <lineage>
        <taxon>Eukaryota</taxon>
        <taxon>Metazoa</taxon>
        <taxon>Ecdysozoa</taxon>
        <taxon>Arthropoda</taxon>
        <taxon>Hexapoda</taxon>
        <taxon>Insecta</taxon>
        <taxon>Pterygota</taxon>
        <taxon>Neoptera</taxon>
        <taxon>Endopterygota</taxon>
        <taxon>Coleoptera</taxon>
        <taxon>Polyphaga</taxon>
        <taxon>Cucujiformia</taxon>
        <taxon>Chrysomeloidea</taxon>
        <taxon>Chrysomelidae</taxon>
        <taxon>Bruchinae</taxon>
        <taxon>Bruchini</taxon>
        <taxon>Acanthoscelides</taxon>
    </lineage>
</organism>
<evidence type="ECO:0000313" key="1">
    <source>
        <dbReference type="EMBL" id="CAH1999376.1"/>
    </source>
</evidence>
<accession>A0A9P0PV57</accession>